<proteinExistence type="predicted"/>
<dbReference type="RefSeq" id="XP_033589665.1">
    <property type="nucleotide sequence ID" value="XM_033737094.1"/>
</dbReference>
<evidence type="ECO:0000313" key="2">
    <source>
        <dbReference type="EMBL" id="KAF2483095.1"/>
    </source>
</evidence>
<sequence length="206" mass="23921">MAYVVHIVQDDLDIDKDNHLNKERKHQDGGGRDDNDFHCSNVSIDGHRYYCCNGDRHDGFDVCYYDYDNLSNDCDDHHSSCGNVHSGSNISPRFYVLWNRGCGSRRETRTPGRNLRAGENRRREADEPLKTKRHKSRHLMAALPNMCDLQQVDSFHVLDDHGHGCHHDYYNLDIDYYSHNDCYLNVHSYSNLGSVNYNTLCSLCYK</sequence>
<name>A0A6A6PT87_9PEZI</name>
<evidence type="ECO:0000313" key="3">
    <source>
        <dbReference type="Proteomes" id="UP000799767"/>
    </source>
</evidence>
<dbReference type="EMBL" id="MU001635">
    <property type="protein sequence ID" value="KAF2483095.1"/>
    <property type="molecule type" value="Genomic_DNA"/>
</dbReference>
<dbReference type="AlphaFoldDB" id="A0A6A6PT87"/>
<reference evidence="2" key="1">
    <citation type="journal article" date="2020" name="Stud. Mycol.">
        <title>101 Dothideomycetes genomes: a test case for predicting lifestyles and emergence of pathogens.</title>
        <authorList>
            <person name="Haridas S."/>
            <person name="Albert R."/>
            <person name="Binder M."/>
            <person name="Bloem J."/>
            <person name="Labutti K."/>
            <person name="Salamov A."/>
            <person name="Andreopoulos B."/>
            <person name="Baker S."/>
            <person name="Barry K."/>
            <person name="Bills G."/>
            <person name="Bluhm B."/>
            <person name="Cannon C."/>
            <person name="Castanera R."/>
            <person name="Culley D."/>
            <person name="Daum C."/>
            <person name="Ezra D."/>
            <person name="Gonzalez J."/>
            <person name="Henrissat B."/>
            <person name="Kuo A."/>
            <person name="Liang C."/>
            <person name="Lipzen A."/>
            <person name="Lutzoni F."/>
            <person name="Magnuson J."/>
            <person name="Mondo S."/>
            <person name="Nolan M."/>
            <person name="Ohm R."/>
            <person name="Pangilinan J."/>
            <person name="Park H.-J."/>
            <person name="Ramirez L."/>
            <person name="Alfaro M."/>
            <person name="Sun H."/>
            <person name="Tritt A."/>
            <person name="Yoshinaga Y."/>
            <person name="Zwiers L.-H."/>
            <person name="Turgeon B."/>
            <person name="Goodwin S."/>
            <person name="Spatafora J."/>
            <person name="Crous P."/>
            <person name="Grigoriev I."/>
        </authorList>
    </citation>
    <scope>NUCLEOTIDE SEQUENCE</scope>
    <source>
        <strain evidence="2">CBS 113389</strain>
    </source>
</reference>
<evidence type="ECO:0000256" key="1">
    <source>
        <dbReference type="SAM" id="MobiDB-lite"/>
    </source>
</evidence>
<dbReference type="GeneID" id="54478096"/>
<keyword evidence="3" id="KW-1185">Reference proteome</keyword>
<accession>A0A6A6PT87</accession>
<protein>
    <submittedName>
        <fullName evidence="2">Uncharacterized protein</fullName>
    </submittedName>
</protein>
<organism evidence="2 3">
    <name type="scientific">Neohortaea acidophila</name>
    <dbReference type="NCBI Taxonomy" id="245834"/>
    <lineage>
        <taxon>Eukaryota</taxon>
        <taxon>Fungi</taxon>
        <taxon>Dikarya</taxon>
        <taxon>Ascomycota</taxon>
        <taxon>Pezizomycotina</taxon>
        <taxon>Dothideomycetes</taxon>
        <taxon>Dothideomycetidae</taxon>
        <taxon>Mycosphaerellales</taxon>
        <taxon>Teratosphaeriaceae</taxon>
        <taxon>Neohortaea</taxon>
    </lineage>
</organism>
<feature type="compositionally biased region" description="Basic and acidic residues" evidence="1">
    <location>
        <begin position="105"/>
        <end position="130"/>
    </location>
</feature>
<dbReference type="Proteomes" id="UP000799767">
    <property type="component" value="Unassembled WGS sequence"/>
</dbReference>
<gene>
    <name evidence="2" type="ORF">BDY17DRAFT_323858</name>
</gene>
<feature type="region of interest" description="Disordered" evidence="1">
    <location>
        <begin position="105"/>
        <end position="134"/>
    </location>
</feature>